<dbReference type="Gene3D" id="2.60.120.200">
    <property type="match status" value="1"/>
</dbReference>
<evidence type="ECO:0000313" key="6">
    <source>
        <dbReference type="EMBL" id="EEB06582.1"/>
    </source>
</evidence>
<dbReference type="STRING" id="402676.B6JYG4"/>
<keyword evidence="7" id="KW-1185">Reference proteome</keyword>
<keyword evidence="4" id="KW-1015">Disulfide bond</keyword>
<dbReference type="PANTHER" id="PTHR11073">
    <property type="entry name" value="CALRETICULIN AND CALNEXIN"/>
    <property type="match status" value="1"/>
</dbReference>
<reference evidence="6 7" key="1">
    <citation type="journal article" date="2011" name="Science">
        <title>Comparative functional genomics of the fission yeasts.</title>
        <authorList>
            <person name="Rhind N."/>
            <person name="Chen Z."/>
            <person name="Yassour M."/>
            <person name="Thompson D.A."/>
            <person name="Haas B.J."/>
            <person name="Habib N."/>
            <person name="Wapinski I."/>
            <person name="Roy S."/>
            <person name="Lin M.F."/>
            <person name="Heiman D.I."/>
            <person name="Young S.K."/>
            <person name="Furuya K."/>
            <person name="Guo Y."/>
            <person name="Pidoux A."/>
            <person name="Chen H.M."/>
            <person name="Robbertse B."/>
            <person name="Goldberg J.M."/>
            <person name="Aoki K."/>
            <person name="Bayne E.H."/>
            <person name="Berlin A.M."/>
            <person name="Desjardins C.A."/>
            <person name="Dobbs E."/>
            <person name="Dukaj L."/>
            <person name="Fan L."/>
            <person name="FitzGerald M.G."/>
            <person name="French C."/>
            <person name="Gujja S."/>
            <person name="Hansen K."/>
            <person name="Keifenheim D."/>
            <person name="Levin J.Z."/>
            <person name="Mosher R.A."/>
            <person name="Mueller C.A."/>
            <person name="Pfiffner J."/>
            <person name="Priest M."/>
            <person name="Russ C."/>
            <person name="Smialowska A."/>
            <person name="Swoboda P."/>
            <person name="Sykes S.M."/>
            <person name="Vaughn M."/>
            <person name="Vengrova S."/>
            <person name="Yoder R."/>
            <person name="Zeng Q."/>
            <person name="Allshire R."/>
            <person name="Baulcombe D."/>
            <person name="Birren B.W."/>
            <person name="Brown W."/>
            <person name="Ekwall K."/>
            <person name="Kellis M."/>
            <person name="Leatherwood J."/>
            <person name="Levin H."/>
            <person name="Margalit H."/>
            <person name="Martienssen R."/>
            <person name="Nieduszynski C.A."/>
            <person name="Spatafora J.W."/>
            <person name="Friedman N."/>
            <person name="Dalgaard J.Z."/>
            <person name="Baumann P."/>
            <person name="Niki H."/>
            <person name="Regev A."/>
            <person name="Nusbaum C."/>
        </authorList>
    </citation>
    <scope>NUCLEOTIDE SEQUENCE [LARGE SCALE GENOMIC DNA]</scope>
    <source>
        <strain evidence="7">yFS275 / FY16936</strain>
    </source>
</reference>
<gene>
    <name evidence="6" type="ORF">SJAG_01626</name>
</gene>
<dbReference type="OrthoDB" id="5369198at2759"/>
<dbReference type="Pfam" id="PF00262">
    <property type="entry name" value="Calreticulin"/>
    <property type="match status" value="1"/>
</dbReference>
<name>B6JYG4_SCHJY</name>
<dbReference type="InterPro" id="IPR013320">
    <property type="entry name" value="ConA-like_dom_sf"/>
</dbReference>
<protein>
    <submittedName>
        <fullName evidence="6">Calreticulin/calnexin</fullName>
    </submittedName>
</protein>
<dbReference type="EMBL" id="KE651168">
    <property type="protein sequence ID" value="EEB06582.1"/>
    <property type="molecule type" value="Genomic_DNA"/>
</dbReference>
<evidence type="ECO:0000256" key="1">
    <source>
        <dbReference type="ARBA" id="ARBA00004240"/>
    </source>
</evidence>
<feature type="transmembrane region" description="Helical" evidence="5">
    <location>
        <begin position="356"/>
        <end position="375"/>
    </location>
</feature>
<dbReference type="SUPFAM" id="SSF49899">
    <property type="entry name" value="Concanavalin A-like lectins/glucanases"/>
    <property type="match status" value="1"/>
</dbReference>
<evidence type="ECO:0000313" key="7">
    <source>
        <dbReference type="Proteomes" id="UP000001744"/>
    </source>
</evidence>
<dbReference type="RefSeq" id="XP_002172875.1">
    <property type="nucleotide sequence ID" value="XM_002172839.1"/>
</dbReference>
<feature type="disulfide bond" evidence="4">
    <location>
        <begin position="130"/>
        <end position="159"/>
    </location>
</feature>
<dbReference type="Proteomes" id="UP000001744">
    <property type="component" value="Unassembled WGS sequence"/>
</dbReference>
<dbReference type="HOGENOM" id="CLU_696684_0_0_1"/>
<keyword evidence="5" id="KW-1133">Transmembrane helix</keyword>
<dbReference type="eggNOG" id="KOG0675">
    <property type="taxonomic scope" value="Eukaryota"/>
</dbReference>
<evidence type="ECO:0000256" key="5">
    <source>
        <dbReference type="RuleBase" id="RU362126"/>
    </source>
</evidence>
<dbReference type="AlphaFoldDB" id="B6JYG4"/>
<keyword evidence="5" id="KW-0812">Transmembrane</keyword>
<evidence type="ECO:0000256" key="4">
    <source>
        <dbReference type="PIRSR" id="PIRSR601580-3"/>
    </source>
</evidence>
<dbReference type="VEuPathDB" id="FungiDB:SJAG_01626"/>
<dbReference type="JaponicusDB" id="SJAG_01626"/>
<proteinExistence type="inferred from homology"/>
<dbReference type="GO" id="GO:0051082">
    <property type="term" value="F:unfolded protein binding"/>
    <property type="evidence" value="ECO:0007669"/>
    <property type="project" value="InterPro"/>
</dbReference>
<dbReference type="GeneID" id="7052311"/>
<comment type="similarity">
    <text evidence="2 5">Belongs to the calreticulin family.</text>
</comment>
<evidence type="ECO:0000256" key="3">
    <source>
        <dbReference type="ARBA" id="ARBA00022824"/>
    </source>
</evidence>
<dbReference type="OMA" id="CGHANIK"/>
<organism evidence="6 7">
    <name type="scientific">Schizosaccharomyces japonicus (strain yFS275 / FY16936)</name>
    <name type="common">Fission yeast</name>
    <dbReference type="NCBI Taxonomy" id="402676"/>
    <lineage>
        <taxon>Eukaryota</taxon>
        <taxon>Fungi</taxon>
        <taxon>Dikarya</taxon>
        <taxon>Ascomycota</taxon>
        <taxon>Taphrinomycotina</taxon>
        <taxon>Schizosaccharomycetes</taxon>
        <taxon>Schizosaccharomycetales</taxon>
        <taxon>Schizosaccharomycetaceae</taxon>
        <taxon>Schizosaccharomyces</taxon>
    </lineage>
</organism>
<dbReference type="GO" id="GO:0006457">
    <property type="term" value="P:protein folding"/>
    <property type="evidence" value="ECO:0000318"/>
    <property type="project" value="GO_Central"/>
</dbReference>
<feature type="signal peptide" evidence="5">
    <location>
        <begin position="1"/>
        <end position="27"/>
    </location>
</feature>
<dbReference type="GO" id="GO:0036503">
    <property type="term" value="P:ERAD pathway"/>
    <property type="evidence" value="ECO:0000318"/>
    <property type="project" value="GO_Central"/>
</dbReference>
<dbReference type="PANTHER" id="PTHR11073:SF55">
    <property type="entry name" value="CALRETICULIN_CALNEXIN"/>
    <property type="match status" value="1"/>
</dbReference>
<keyword evidence="5" id="KW-0143">Chaperone</keyword>
<keyword evidence="5" id="KW-0732">Signal</keyword>
<dbReference type="GO" id="GO:0005509">
    <property type="term" value="F:calcium ion binding"/>
    <property type="evidence" value="ECO:0000318"/>
    <property type="project" value="GO_Central"/>
</dbReference>
<accession>B6JYG4</accession>
<keyword evidence="3 5" id="KW-0256">Endoplasmic reticulum</keyword>
<sequence length="376" mass="43212">MVINLYCESIIMLFFLPYLLLFGFCQAQKSESAAYKRTAVPAILSEQFTKDDLSSWRDSWLEASDANYAGSWMLKALPKPSLKNEFGLVTTKPATSHILYNNFERTVKIPSETIPIVLSFQVRPMKEWTCGHSFVKVLSTPYEGNTEPEYSILFGPKKCGLIDRVEFIIHPPDVPYIYVLRNPPVTDMNTSMTSVYTAILYNGSYEIRVNGEIKAKGDIQKDFDRTPLSPKARKLYNTDTITPPYALIPHKLSAVSLNVWNQNKDVYVNNIFVSLNVKDAEDFVNQTYVVKHLLESQNKTEGTPIYELLFILLKDSMEKLFELLRYVKVHYMYIWSEPLYDKFQHWSSNHPSMVQYLPTVIFGSLIVLCLGTAMLR</sequence>
<comment type="subcellular location">
    <subcellularLocation>
        <location evidence="1">Endoplasmic reticulum</location>
    </subcellularLocation>
</comment>
<feature type="chain" id="PRO_5005123630" evidence="5">
    <location>
        <begin position="28"/>
        <end position="376"/>
    </location>
</feature>
<evidence type="ECO:0000256" key="2">
    <source>
        <dbReference type="ARBA" id="ARBA00010983"/>
    </source>
</evidence>
<keyword evidence="5" id="KW-0472">Membrane</keyword>
<dbReference type="GO" id="GO:0005789">
    <property type="term" value="C:endoplasmic reticulum membrane"/>
    <property type="evidence" value="ECO:0000318"/>
    <property type="project" value="GO_Central"/>
</dbReference>
<dbReference type="InterPro" id="IPR001580">
    <property type="entry name" value="Calret/calnex"/>
</dbReference>